<evidence type="ECO:0000256" key="1">
    <source>
        <dbReference type="SAM" id="MobiDB-lite"/>
    </source>
</evidence>
<dbReference type="GeneID" id="126887019"/>
<organism evidence="2 3">
    <name type="scientific">Diabrotica virgifera virgifera</name>
    <name type="common">western corn rootworm</name>
    <dbReference type="NCBI Taxonomy" id="50390"/>
    <lineage>
        <taxon>Eukaryota</taxon>
        <taxon>Metazoa</taxon>
        <taxon>Ecdysozoa</taxon>
        <taxon>Arthropoda</taxon>
        <taxon>Hexapoda</taxon>
        <taxon>Insecta</taxon>
        <taxon>Pterygota</taxon>
        <taxon>Neoptera</taxon>
        <taxon>Endopterygota</taxon>
        <taxon>Coleoptera</taxon>
        <taxon>Polyphaga</taxon>
        <taxon>Cucujiformia</taxon>
        <taxon>Chrysomeloidea</taxon>
        <taxon>Chrysomelidae</taxon>
        <taxon>Galerucinae</taxon>
        <taxon>Diabroticina</taxon>
        <taxon>Diabroticites</taxon>
        <taxon>Diabrotica</taxon>
    </lineage>
</organism>
<proteinExistence type="predicted"/>
<evidence type="ECO:0008006" key="4">
    <source>
        <dbReference type="Google" id="ProtNLM"/>
    </source>
</evidence>
<reference evidence="2" key="1">
    <citation type="submission" date="2025-05" db="UniProtKB">
        <authorList>
            <consortium name="EnsemblMetazoa"/>
        </authorList>
    </citation>
    <scope>IDENTIFICATION</scope>
</reference>
<feature type="region of interest" description="Disordered" evidence="1">
    <location>
        <begin position="137"/>
        <end position="157"/>
    </location>
</feature>
<dbReference type="EnsemblMetazoa" id="XM_050654325.1">
    <property type="protein sequence ID" value="XP_050510282.1"/>
    <property type="gene ID" value="LOC126887019"/>
</dbReference>
<feature type="compositionally biased region" description="Polar residues" evidence="1">
    <location>
        <begin position="138"/>
        <end position="157"/>
    </location>
</feature>
<sequence length="157" mass="18056">MGTKKSDKSRKSVTVDLPTFTREQKIIATVWYHERAFTGMSYEELKDNFMIRFKLKYPTRHTLREWDQQLFAEGAPLKKKARLRTSLDRLIYVPYVKESFIRFPDLTVRGRADMLGMSVGTLNNILKNDITEGEVASLKNTTANSTSTPQGDSKSKE</sequence>
<dbReference type="Proteomes" id="UP001652700">
    <property type="component" value="Unplaced"/>
</dbReference>
<evidence type="ECO:0000313" key="2">
    <source>
        <dbReference type="EnsemblMetazoa" id="XP_050510282.1"/>
    </source>
</evidence>
<name>A0ABM5KJ93_DIAVI</name>
<keyword evidence="3" id="KW-1185">Reference proteome</keyword>
<protein>
    <recommendedName>
        <fullName evidence="4">Protein GVQW3-like</fullName>
    </recommendedName>
</protein>
<dbReference type="RefSeq" id="XP_050510282.1">
    <property type="nucleotide sequence ID" value="XM_050654325.1"/>
</dbReference>
<evidence type="ECO:0000313" key="3">
    <source>
        <dbReference type="Proteomes" id="UP001652700"/>
    </source>
</evidence>
<accession>A0ABM5KJ93</accession>